<keyword evidence="3 6" id="KW-1133">Transmembrane helix</keyword>
<dbReference type="EMBL" id="JAFFGZ010000001">
    <property type="protein sequence ID" value="KAK4649225.1"/>
    <property type="molecule type" value="Genomic_DNA"/>
</dbReference>
<dbReference type="Pfam" id="PF07690">
    <property type="entry name" value="MFS_1"/>
    <property type="match status" value="1"/>
</dbReference>
<dbReference type="Gene3D" id="1.20.1250.20">
    <property type="entry name" value="MFS general substrate transporter like domains"/>
    <property type="match status" value="1"/>
</dbReference>
<evidence type="ECO:0000256" key="2">
    <source>
        <dbReference type="ARBA" id="ARBA00022692"/>
    </source>
</evidence>
<dbReference type="GeneID" id="87894463"/>
<evidence type="ECO:0000256" key="6">
    <source>
        <dbReference type="SAM" id="Phobius"/>
    </source>
</evidence>
<evidence type="ECO:0000256" key="5">
    <source>
        <dbReference type="SAM" id="MobiDB-lite"/>
    </source>
</evidence>
<comment type="caution">
    <text evidence="8">The sequence shown here is derived from an EMBL/GenBank/DDBJ whole genome shotgun (WGS) entry which is preliminary data.</text>
</comment>
<dbReference type="SUPFAM" id="SSF103473">
    <property type="entry name" value="MFS general substrate transporter"/>
    <property type="match status" value="1"/>
</dbReference>
<dbReference type="InterPro" id="IPR011701">
    <property type="entry name" value="MFS"/>
</dbReference>
<dbReference type="Proteomes" id="UP001322138">
    <property type="component" value="Unassembled WGS sequence"/>
</dbReference>
<dbReference type="PANTHER" id="PTHR23501:SF43">
    <property type="entry name" value="MULTIDRUG TRANSPORTER, PUTATIVE (AFU_ORTHOLOGUE AFUA_6G03040)-RELATED"/>
    <property type="match status" value="1"/>
</dbReference>
<feature type="transmembrane region" description="Helical" evidence="6">
    <location>
        <begin position="424"/>
        <end position="441"/>
    </location>
</feature>
<evidence type="ECO:0000256" key="1">
    <source>
        <dbReference type="ARBA" id="ARBA00004141"/>
    </source>
</evidence>
<feature type="transmembrane region" description="Helical" evidence="6">
    <location>
        <begin position="390"/>
        <end position="412"/>
    </location>
</feature>
<feature type="transmembrane region" description="Helical" evidence="6">
    <location>
        <begin position="225"/>
        <end position="245"/>
    </location>
</feature>
<feature type="transmembrane region" description="Helical" evidence="6">
    <location>
        <begin position="163"/>
        <end position="182"/>
    </location>
</feature>
<keyword evidence="4 6" id="KW-0472">Membrane</keyword>
<feature type="transmembrane region" description="Helical" evidence="6">
    <location>
        <begin position="490"/>
        <end position="511"/>
    </location>
</feature>
<feature type="transmembrane region" description="Helical" evidence="6">
    <location>
        <begin position="278"/>
        <end position="298"/>
    </location>
</feature>
<feature type="transmembrane region" description="Helical" evidence="6">
    <location>
        <begin position="310"/>
        <end position="332"/>
    </location>
</feature>
<feature type="transmembrane region" description="Helical" evidence="6">
    <location>
        <begin position="138"/>
        <end position="157"/>
    </location>
</feature>
<feature type="transmembrane region" description="Helical" evidence="6">
    <location>
        <begin position="194"/>
        <end position="213"/>
    </location>
</feature>
<proteinExistence type="predicted"/>
<keyword evidence="2 6" id="KW-0812">Transmembrane</keyword>
<feature type="compositionally biased region" description="Polar residues" evidence="5">
    <location>
        <begin position="613"/>
        <end position="622"/>
    </location>
</feature>
<gene>
    <name evidence="8" type="ORF">QC761_117070</name>
</gene>
<evidence type="ECO:0000256" key="4">
    <source>
        <dbReference type="ARBA" id="ARBA00023136"/>
    </source>
</evidence>
<feature type="domain" description="Major facilitator superfamily (MFS) profile" evidence="7">
    <location>
        <begin position="73"/>
        <end position="583"/>
    </location>
</feature>
<feature type="transmembrane region" description="Helical" evidence="6">
    <location>
        <begin position="453"/>
        <end position="478"/>
    </location>
</feature>
<reference evidence="8 9" key="1">
    <citation type="journal article" date="2023" name="bioRxiv">
        <title>High-quality genome assemblies of four members of thePodospora anserinaspecies complex.</title>
        <authorList>
            <person name="Ament-Velasquez S.L."/>
            <person name="Vogan A.A."/>
            <person name="Wallerman O."/>
            <person name="Hartmann F."/>
            <person name="Gautier V."/>
            <person name="Silar P."/>
            <person name="Giraud T."/>
            <person name="Johannesson H."/>
        </authorList>
    </citation>
    <scope>NUCLEOTIDE SEQUENCE [LARGE SCALE GENOMIC DNA]</scope>
    <source>
        <strain evidence="8 9">CBS 112042</strain>
    </source>
</reference>
<feature type="region of interest" description="Disordered" evidence="5">
    <location>
        <begin position="1"/>
        <end position="43"/>
    </location>
</feature>
<dbReference type="PROSITE" id="PS50850">
    <property type="entry name" value="MFS"/>
    <property type="match status" value="1"/>
</dbReference>
<dbReference type="InterPro" id="IPR020846">
    <property type="entry name" value="MFS_dom"/>
</dbReference>
<feature type="transmembrane region" description="Helical" evidence="6">
    <location>
        <begin position="560"/>
        <end position="579"/>
    </location>
</feature>
<protein>
    <recommendedName>
        <fullName evidence="7">Major facilitator superfamily (MFS) profile domain-containing protein</fullName>
    </recommendedName>
</protein>
<feature type="compositionally biased region" description="Polar residues" evidence="5">
    <location>
        <begin position="15"/>
        <end position="24"/>
    </location>
</feature>
<organism evidence="8 9">
    <name type="scientific">Podospora bellae-mahoneyi</name>
    <dbReference type="NCBI Taxonomy" id="2093777"/>
    <lineage>
        <taxon>Eukaryota</taxon>
        <taxon>Fungi</taxon>
        <taxon>Dikarya</taxon>
        <taxon>Ascomycota</taxon>
        <taxon>Pezizomycotina</taxon>
        <taxon>Sordariomycetes</taxon>
        <taxon>Sordariomycetidae</taxon>
        <taxon>Sordariales</taxon>
        <taxon>Podosporaceae</taxon>
        <taxon>Podospora</taxon>
    </lineage>
</organism>
<dbReference type="Gene3D" id="1.20.1720.10">
    <property type="entry name" value="Multidrug resistance protein D"/>
    <property type="match status" value="1"/>
</dbReference>
<accession>A0ABR0G0I4</accession>
<dbReference type="InterPro" id="IPR036259">
    <property type="entry name" value="MFS_trans_sf"/>
</dbReference>
<dbReference type="PANTHER" id="PTHR23501">
    <property type="entry name" value="MAJOR FACILITATOR SUPERFAMILY"/>
    <property type="match status" value="1"/>
</dbReference>
<feature type="transmembrane region" description="Helical" evidence="6">
    <location>
        <begin position="71"/>
        <end position="96"/>
    </location>
</feature>
<sequence>MTTTATTTPPPTMTLSYPNPSLSSMDGEDHPRASPASISSSMTVTNTAEQLEFEEEKLSEPPSKRPVMRQVLLTLVICLGLMFSCLDTSIVSTSLYRIAGDFQNTRDISWIILSYLLTYMSFAVGFSKLSDIYGRKAIMLAAWLLFTLGSIWCGWAGSMTQLIAGRAVQGVGGSGLYSLAQVCLVEQGPARPEVVGGLVGITLSVSFVLGPVMGGGISDGWWWRGVFWVNIPVGVLAMVGILTLWPWERMAFGRREEEYQHQGAKMGGFWHKIARVDFIGNTLLALASILLVFALQEAGRYVWRWDSPVIIWSLAISVVSFVLFGVWEWYLYRGGESGKVRIEGIFPVGLVKGRVYACVLVNTLLSGFVYIALVINIPERLQVAYFDSPLWAGVHLLPMLGCCAFGSFLGGLVSKKRDLTSHTLIIGSLVQVLGLGLTVGFDSRAGNKLPLGQLLGFTAVYGLGVGLSFASATIIAAVEARNEDLAAAQGAVAQARVFGGALGLAVGGILMNQRLKGELSGVLKGKGLEEVHKSLYGILRLGVDDRNRVVEVYVGGFGKMVWVFLGVAVVSAVVACGTWRGKGGEKTVVEVMEEHQVGRGGGGRKEREMELESASSVKSLMG</sequence>
<feature type="transmembrane region" description="Helical" evidence="6">
    <location>
        <begin position="108"/>
        <end position="126"/>
    </location>
</feature>
<keyword evidence="9" id="KW-1185">Reference proteome</keyword>
<feature type="compositionally biased region" description="Basic and acidic residues" evidence="5">
    <location>
        <begin position="597"/>
        <end position="610"/>
    </location>
</feature>
<feature type="transmembrane region" description="Helical" evidence="6">
    <location>
        <begin position="353"/>
        <end position="378"/>
    </location>
</feature>
<name>A0ABR0G0I4_9PEZI</name>
<evidence type="ECO:0000259" key="7">
    <source>
        <dbReference type="PROSITE" id="PS50850"/>
    </source>
</evidence>
<evidence type="ECO:0000313" key="9">
    <source>
        <dbReference type="Proteomes" id="UP001322138"/>
    </source>
</evidence>
<evidence type="ECO:0000313" key="8">
    <source>
        <dbReference type="EMBL" id="KAK4649225.1"/>
    </source>
</evidence>
<comment type="subcellular location">
    <subcellularLocation>
        <location evidence="1">Membrane</location>
        <topology evidence="1">Multi-pass membrane protein</topology>
    </subcellularLocation>
</comment>
<feature type="region of interest" description="Disordered" evidence="5">
    <location>
        <begin position="597"/>
        <end position="622"/>
    </location>
</feature>
<evidence type="ECO:0000256" key="3">
    <source>
        <dbReference type="ARBA" id="ARBA00022989"/>
    </source>
</evidence>
<dbReference type="RefSeq" id="XP_062738200.1">
    <property type="nucleotide sequence ID" value="XM_062874981.1"/>
</dbReference>